<evidence type="ECO:0000256" key="15">
    <source>
        <dbReference type="ARBA" id="ARBA00032874"/>
    </source>
</evidence>
<dbReference type="SUPFAM" id="SSF51905">
    <property type="entry name" value="FAD/NAD(P)-binding domain"/>
    <property type="match status" value="1"/>
</dbReference>
<dbReference type="FunFam" id="3.40.50.2000:FF:000266">
    <property type="entry name" value="ALG2, alpha-1,3/1,6-mannosyltransferase"/>
    <property type="match status" value="1"/>
</dbReference>
<keyword evidence="11" id="KW-0472">Membrane</keyword>
<dbReference type="STRING" id="857342.A0A2T3B666"/>
<dbReference type="GO" id="GO:0102704">
    <property type="term" value="F:GDP-Man:Man(2)GlcNAc(2)-PP-Dol alpha-1,6-mannosyltransferase activity"/>
    <property type="evidence" value="ECO:0007669"/>
    <property type="project" value="UniProtKB-EC"/>
</dbReference>
<organism evidence="20 21">
    <name type="scientific">Amorphotheca resinae ATCC 22711</name>
    <dbReference type="NCBI Taxonomy" id="857342"/>
    <lineage>
        <taxon>Eukaryota</taxon>
        <taxon>Fungi</taxon>
        <taxon>Dikarya</taxon>
        <taxon>Ascomycota</taxon>
        <taxon>Pezizomycotina</taxon>
        <taxon>Leotiomycetes</taxon>
        <taxon>Helotiales</taxon>
        <taxon>Amorphothecaceae</taxon>
        <taxon>Amorphotheca</taxon>
    </lineage>
</organism>
<evidence type="ECO:0000256" key="13">
    <source>
        <dbReference type="ARBA" id="ARBA00032047"/>
    </source>
</evidence>
<dbReference type="InParanoid" id="A0A2T3B666"/>
<evidence type="ECO:0000313" key="20">
    <source>
        <dbReference type="EMBL" id="PSS22228.1"/>
    </source>
</evidence>
<keyword evidence="10" id="KW-1133">Transmembrane helix</keyword>
<dbReference type="InterPro" id="IPR027054">
    <property type="entry name" value="ALG2"/>
</dbReference>
<keyword evidence="9" id="KW-0256">Endoplasmic reticulum</keyword>
<dbReference type="InterPro" id="IPR036188">
    <property type="entry name" value="FAD/NAD-bd_sf"/>
</dbReference>
<comment type="pathway">
    <text evidence="3">Protein modification; protein glycosylation.</text>
</comment>
<sequence>MAQADDKKTKNIAFFHPDLGIGGAERLVIDAAVGLQNRGHKVVIFTSHCDPQHCFDEARDGTLDVRVRGDWLFPASFLSRFSIVCAILRQLHLILSLYFTSELARFGPDAFFVDQLSAGVPLLRLLYPATRILFYCHFPDLLLAQGRSAWWKRAYRVPFDAIEQWSMSFADAVAVNSGFTKGVVGRVWPELAKQKELQIIYPCVSIKETKPEDDKAAAPWGDKKTILSINRFEKKKDIGLAIKAYAGLGKQGREGVRLVIAGGYDNRVVENVVYHKELISLAESLGLKSVTTRTIVTALTIPKDVDVLFLLSVPNTLKDMLLSSSRLLVYTPSNEHFGIVPLEAMLAGLPVLAASTGGPLETVVEGETGFLCPPEEVEKWTTVMDKVLHKMSDEEVRNMGNAGRERVKAEFSNIKMAERLDALIDGMAKVNRKSTAEIYGFSFLAIIAVHRNRRVAASGWLAADRVHNEHPSHCAPHRHAAMLLITLPPPVRMRAARSFILYAMSSSRSPVGKQGGSRYFSQVVGQKDGKYSAVVVGAGPAGVAAVGNLLEQQKAPILWVDDVFQGGRLNKYYRLVPSNTKVKRFVDYAEGISPFRDIIKETPTPNAYSHLKDLDQEATCHIAEAADLCIMLTKALDQSRGVYKQPGQVSAASWSHSKNWSVKIDSQDEKLPGPITVSSDLLVLCTGSSPTSGPLPPSKALEIGLDPALNPPVLAQTIPSSAPTTIGVIGASHSAILVLRNLYNLARTTHPRLRIKWFTRHPLRYAEERDGWIFRDNTGLKGDVAVWARANLEEDRLPTSDVSRFLEKVPTTRERELDVYREHLPACTHVIQAIGFQPNALPVLEREGQKLSVKYNHSTGAFEDEQGKRVKGLYGAGIAWPERVVDPEGNTEFAVGLLKFMNYLKRVVPEWSAN</sequence>
<evidence type="ECO:0000256" key="6">
    <source>
        <dbReference type="ARBA" id="ARBA00022676"/>
    </source>
</evidence>
<keyword evidence="6" id="KW-0328">Glycosyltransferase</keyword>
<dbReference type="CDD" id="cd03805">
    <property type="entry name" value="GT4_ALG2-like"/>
    <property type="match status" value="1"/>
</dbReference>
<evidence type="ECO:0000256" key="16">
    <source>
        <dbReference type="ARBA" id="ARBA00045103"/>
    </source>
</evidence>
<comment type="catalytic activity">
    <reaction evidence="17">
        <text>an alpha-D-Man-(1-&gt;3)-beta-D-Man-(1-&gt;4)-beta-D-GlcNAc-(1-&gt;4)-alpha-D-GlcNAc-diphospho-di-trans,poly-cis-dolichol + GDP-alpha-D-mannose = an alpha-D-Man-(1-&gt;3)-[alpha-D-Man-(1-&gt;6)]-beta-D-Man-(1-&gt;4)-beta-D-GlcNAc-(1-&gt;4)-alpha-D-GlcNAc-diphospho-di-trans,poly-cis-dolichol + GDP + H(+)</text>
        <dbReference type="Rhea" id="RHEA:29519"/>
        <dbReference type="Rhea" id="RHEA-COMP:19513"/>
        <dbReference type="Rhea" id="RHEA-COMP:19515"/>
        <dbReference type="ChEBI" id="CHEBI:15378"/>
        <dbReference type="ChEBI" id="CHEBI:57527"/>
        <dbReference type="ChEBI" id="CHEBI:58189"/>
        <dbReference type="ChEBI" id="CHEBI:132510"/>
        <dbReference type="ChEBI" id="CHEBI:132511"/>
        <dbReference type="EC" id="2.4.1.257"/>
    </reaction>
    <physiologicalReaction direction="left-to-right" evidence="17">
        <dbReference type="Rhea" id="RHEA:29520"/>
    </physiologicalReaction>
</comment>
<dbReference type="RefSeq" id="XP_024722383.1">
    <property type="nucleotide sequence ID" value="XM_024870131.1"/>
</dbReference>
<dbReference type="Pfam" id="PF13439">
    <property type="entry name" value="Glyco_transf_4"/>
    <property type="match status" value="1"/>
</dbReference>
<evidence type="ECO:0000256" key="4">
    <source>
        <dbReference type="ARBA" id="ARBA00011969"/>
    </source>
</evidence>
<evidence type="ECO:0000256" key="9">
    <source>
        <dbReference type="ARBA" id="ARBA00022824"/>
    </source>
</evidence>
<name>A0A2T3B666_AMORE</name>
<dbReference type="SUPFAM" id="SSF53756">
    <property type="entry name" value="UDP-Glycosyltransferase/glycogen phosphorylase"/>
    <property type="match status" value="1"/>
</dbReference>
<dbReference type="EMBL" id="KZ679009">
    <property type="protein sequence ID" value="PSS22228.1"/>
    <property type="molecule type" value="Genomic_DNA"/>
</dbReference>
<evidence type="ECO:0000256" key="5">
    <source>
        <dbReference type="ARBA" id="ARBA00012649"/>
    </source>
</evidence>
<evidence type="ECO:0000259" key="18">
    <source>
        <dbReference type="Pfam" id="PF00534"/>
    </source>
</evidence>
<dbReference type="InterPro" id="IPR001296">
    <property type="entry name" value="Glyco_trans_1"/>
</dbReference>
<feature type="domain" description="Glycosyltransferase subfamily 4-like N-terminal" evidence="19">
    <location>
        <begin position="21"/>
        <end position="205"/>
    </location>
</feature>
<proteinExistence type="predicted"/>
<reference evidence="20 21" key="1">
    <citation type="journal article" date="2018" name="New Phytol.">
        <title>Comparative genomics and transcriptomics depict ericoid mycorrhizal fungi as versatile saprotrophs and plant mutualists.</title>
        <authorList>
            <person name="Martino E."/>
            <person name="Morin E."/>
            <person name="Grelet G.A."/>
            <person name="Kuo A."/>
            <person name="Kohler A."/>
            <person name="Daghino S."/>
            <person name="Barry K.W."/>
            <person name="Cichocki N."/>
            <person name="Clum A."/>
            <person name="Dockter R.B."/>
            <person name="Hainaut M."/>
            <person name="Kuo R.C."/>
            <person name="LaButti K."/>
            <person name="Lindahl B.D."/>
            <person name="Lindquist E.A."/>
            <person name="Lipzen A."/>
            <person name="Khouja H.R."/>
            <person name="Magnuson J."/>
            <person name="Murat C."/>
            <person name="Ohm R.A."/>
            <person name="Singer S.W."/>
            <person name="Spatafora J.W."/>
            <person name="Wang M."/>
            <person name="Veneault-Fourrey C."/>
            <person name="Henrissat B."/>
            <person name="Grigoriev I.V."/>
            <person name="Martin F.M."/>
            <person name="Perotto S."/>
        </authorList>
    </citation>
    <scope>NUCLEOTIDE SEQUENCE [LARGE SCALE GENOMIC DNA]</scope>
    <source>
        <strain evidence="20 21">ATCC 22711</strain>
    </source>
</reference>
<dbReference type="Gene3D" id="3.40.50.2000">
    <property type="entry name" value="Glycogen Phosphorylase B"/>
    <property type="match status" value="2"/>
</dbReference>
<dbReference type="PANTHER" id="PTHR45918">
    <property type="entry name" value="ALPHA-1,3/1,6-MANNOSYLTRANSFERASE ALG2"/>
    <property type="match status" value="1"/>
</dbReference>
<evidence type="ECO:0000256" key="7">
    <source>
        <dbReference type="ARBA" id="ARBA00022679"/>
    </source>
</evidence>
<dbReference type="EC" id="2.4.1.257" evidence="4"/>
<dbReference type="Proteomes" id="UP000241818">
    <property type="component" value="Unassembled WGS sequence"/>
</dbReference>
<dbReference type="OrthoDB" id="448893at2759"/>
<evidence type="ECO:0000259" key="19">
    <source>
        <dbReference type="Pfam" id="PF13439"/>
    </source>
</evidence>
<dbReference type="PANTHER" id="PTHR45918:SF1">
    <property type="entry name" value="ALPHA-1,3_1,6-MANNOSYLTRANSFERASE ALG2"/>
    <property type="match status" value="1"/>
</dbReference>
<comment type="catalytic activity">
    <reaction evidence="16">
        <text>a beta-D-Man-(1-&gt;4)-beta-D-GlcNAc-(1-&gt;4)-alpha-D-GlcNAc-diphospho-di-trans,poly-cis-dolichol + GDP-alpha-D-mannose = an alpha-D-Man-(1-&gt;3)-beta-D-Man-(1-&gt;4)-beta-D-GlcNAc-(1-&gt;4)-alpha-D-GlcNAc-diphospho-di-trans,poly-cis-dolichol + GDP + H(+)</text>
        <dbReference type="Rhea" id="RHEA:29515"/>
        <dbReference type="Rhea" id="RHEA-COMP:19511"/>
        <dbReference type="Rhea" id="RHEA-COMP:19513"/>
        <dbReference type="ChEBI" id="CHEBI:15378"/>
        <dbReference type="ChEBI" id="CHEBI:57527"/>
        <dbReference type="ChEBI" id="CHEBI:58189"/>
        <dbReference type="ChEBI" id="CHEBI:58472"/>
        <dbReference type="ChEBI" id="CHEBI:132510"/>
        <dbReference type="EC" id="2.4.1.132"/>
    </reaction>
    <physiologicalReaction direction="left-to-right" evidence="16">
        <dbReference type="Rhea" id="RHEA:29516"/>
    </physiologicalReaction>
</comment>
<evidence type="ECO:0000256" key="10">
    <source>
        <dbReference type="ARBA" id="ARBA00022989"/>
    </source>
</evidence>
<dbReference type="Gene3D" id="3.50.50.60">
    <property type="entry name" value="FAD/NAD(P)-binding domain"/>
    <property type="match status" value="1"/>
</dbReference>
<dbReference type="UniPathway" id="UPA00378"/>
<evidence type="ECO:0000256" key="8">
    <source>
        <dbReference type="ARBA" id="ARBA00022692"/>
    </source>
</evidence>
<keyword evidence="21" id="KW-1185">Reference proteome</keyword>
<protein>
    <recommendedName>
        <fullName evidence="12">Asparagine-linked glycosylation protein 2</fullName>
        <ecNumber evidence="5">2.4.1.132</ecNumber>
        <ecNumber evidence="4">2.4.1.257</ecNumber>
    </recommendedName>
    <alternativeName>
        <fullName evidence="13">GDP-Man:Man(1)GlcNAc(2)-PP-Dol alpha-1,3-mannosyltransferase</fullName>
    </alternativeName>
    <alternativeName>
        <fullName evidence="15">GDP-Man:Man(1)GlcNAc(2)-PP-dolichol mannosyltransferase</fullName>
    </alternativeName>
    <alternativeName>
        <fullName evidence="14">GDP-Man:Man(2)GlcNAc(2)-PP-Dol alpha-1,6-mannosyltransferase</fullName>
    </alternativeName>
</protein>
<dbReference type="Pfam" id="PF00534">
    <property type="entry name" value="Glycos_transf_1"/>
    <property type="match status" value="1"/>
</dbReference>
<comment type="function">
    <text evidence="1">Mannosylates Man(2)GlcNAc(2)-dolichol diphosphate and Man(1)GlcNAc(2)-dolichol diphosphate to form Man(3)GlcNAc(2)-dolichol diphosphate.</text>
</comment>
<evidence type="ECO:0000256" key="17">
    <source>
        <dbReference type="ARBA" id="ARBA00045104"/>
    </source>
</evidence>
<evidence type="ECO:0000256" key="11">
    <source>
        <dbReference type="ARBA" id="ARBA00023136"/>
    </source>
</evidence>
<evidence type="ECO:0000313" key="21">
    <source>
        <dbReference type="Proteomes" id="UP000241818"/>
    </source>
</evidence>
<evidence type="ECO:0000256" key="1">
    <source>
        <dbReference type="ARBA" id="ARBA00003142"/>
    </source>
</evidence>
<evidence type="ECO:0000256" key="14">
    <source>
        <dbReference type="ARBA" id="ARBA00032333"/>
    </source>
</evidence>
<comment type="subcellular location">
    <subcellularLocation>
        <location evidence="2">Endoplasmic reticulum membrane</location>
    </subcellularLocation>
</comment>
<feature type="domain" description="Glycosyl transferase family 1" evidence="18">
    <location>
        <begin position="212"/>
        <end position="406"/>
    </location>
</feature>
<keyword evidence="8" id="KW-0812">Transmembrane</keyword>
<dbReference type="GO" id="GO:0005789">
    <property type="term" value="C:endoplasmic reticulum membrane"/>
    <property type="evidence" value="ECO:0007669"/>
    <property type="project" value="UniProtKB-SubCell"/>
</dbReference>
<dbReference type="EC" id="2.4.1.132" evidence="5"/>
<keyword evidence="7 20" id="KW-0808">Transferase</keyword>
<dbReference type="PRINTS" id="PR00368">
    <property type="entry name" value="FADPNR"/>
</dbReference>
<evidence type="ECO:0000256" key="12">
    <source>
        <dbReference type="ARBA" id="ARBA00030746"/>
    </source>
</evidence>
<dbReference type="AlphaFoldDB" id="A0A2T3B666"/>
<gene>
    <name evidence="20" type="ORF">M430DRAFT_98602</name>
</gene>
<evidence type="ECO:0000256" key="2">
    <source>
        <dbReference type="ARBA" id="ARBA00004586"/>
    </source>
</evidence>
<dbReference type="GeneID" id="36578212"/>
<accession>A0A2T3B666</accession>
<evidence type="ECO:0000256" key="3">
    <source>
        <dbReference type="ARBA" id="ARBA00004922"/>
    </source>
</evidence>
<dbReference type="InterPro" id="IPR028098">
    <property type="entry name" value="Glyco_trans_4-like_N"/>
</dbReference>
<dbReference type="GO" id="GO:0004378">
    <property type="term" value="F:GDP-Man:Man(1)GlcNAc(2)-PP-Dol alpha-1,3-mannosyltransferase activity"/>
    <property type="evidence" value="ECO:0007669"/>
    <property type="project" value="UniProtKB-EC"/>
</dbReference>